<evidence type="ECO:0000313" key="4">
    <source>
        <dbReference type="Proteomes" id="UP000016930"/>
    </source>
</evidence>
<dbReference type="EMBL" id="KB445809">
    <property type="protein sequence ID" value="EMD32715.1"/>
    <property type="molecule type" value="Genomic_DNA"/>
</dbReference>
<keyword evidence="4" id="KW-1185">Reference proteome</keyword>
<feature type="compositionally biased region" description="Polar residues" evidence="1">
    <location>
        <begin position="319"/>
        <end position="330"/>
    </location>
</feature>
<dbReference type="PANTHER" id="PTHR47349:SF1">
    <property type="entry name" value="AER328WP"/>
    <property type="match status" value="1"/>
</dbReference>
<feature type="compositionally biased region" description="Polar residues" evidence="1">
    <location>
        <begin position="171"/>
        <end position="190"/>
    </location>
</feature>
<feature type="domain" description="YMC020W-like alpha/beta hydrolase" evidence="2">
    <location>
        <begin position="972"/>
        <end position="1175"/>
    </location>
</feature>
<dbReference type="Proteomes" id="UP000016930">
    <property type="component" value="Unassembled WGS sequence"/>
</dbReference>
<feature type="compositionally biased region" description="Polar residues" evidence="1">
    <location>
        <begin position="148"/>
        <end position="162"/>
    </location>
</feature>
<accession>M2QKP5</accession>
<feature type="compositionally biased region" description="Low complexity" evidence="1">
    <location>
        <begin position="340"/>
        <end position="353"/>
    </location>
</feature>
<dbReference type="HOGENOM" id="CLU_004112_2_0_1"/>
<reference evidence="3 4" key="1">
    <citation type="journal article" date="2012" name="Proc. Natl. Acad. Sci. U.S.A.">
        <title>Comparative genomics of Ceriporiopsis subvermispora and Phanerochaete chrysosporium provide insight into selective ligninolysis.</title>
        <authorList>
            <person name="Fernandez-Fueyo E."/>
            <person name="Ruiz-Duenas F.J."/>
            <person name="Ferreira P."/>
            <person name="Floudas D."/>
            <person name="Hibbett D.S."/>
            <person name="Canessa P."/>
            <person name="Larrondo L.F."/>
            <person name="James T.Y."/>
            <person name="Seelenfreund D."/>
            <person name="Lobos S."/>
            <person name="Polanco R."/>
            <person name="Tello M."/>
            <person name="Honda Y."/>
            <person name="Watanabe T."/>
            <person name="Watanabe T."/>
            <person name="Ryu J.S."/>
            <person name="Kubicek C.P."/>
            <person name="Schmoll M."/>
            <person name="Gaskell J."/>
            <person name="Hammel K.E."/>
            <person name="St John F.J."/>
            <person name="Vanden Wymelenberg A."/>
            <person name="Sabat G."/>
            <person name="Splinter BonDurant S."/>
            <person name="Syed K."/>
            <person name="Yadav J.S."/>
            <person name="Doddapaneni H."/>
            <person name="Subramanian V."/>
            <person name="Lavin J.L."/>
            <person name="Oguiza J.A."/>
            <person name="Perez G."/>
            <person name="Pisabarro A.G."/>
            <person name="Ramirez L."/>
            <person name="Santoyo F."/>
            <person name="Master E."/>
            <person name="Coutinho P.M."/>
            <person name="Henrissat B."/>
            <person name="Lombard V."/>
            <person name="Magnuson J.K."/>
            <person name="Kuees U."/>
            <person name="Hori C."/>
            <person name="Igarashi K."/>
            <person name="Samejima M."/>
            <person name="Held B.W."/>
            <person name="Barry K.W."/>
            <person name="LaButti K.M."/>
            <person name="Lapidus A."/>
            <person name="Lindquist E.A."/>
            <person name="Lucas S.M."/>
            <person name="Riley R."/>
            <person name="Salamov A.A."/>
            <person name="Hoffmeister D."/>
            <person name="Schwenk D."/>
            <person name="Hadar Y."/>
            <person name="Yarden O."/>
            <person name="de Vries R.P."/>
            <person name="Wiebenga A."/>
            <person name="Stenlid J."/>
            <person name="Eastwood D."/>
            <person name="Grigoriev I.V."/>
            <person name="Berka R.M."/>
            <person name="Blanchette R.A."/>
            <person name="Kersten P."/>
            <person name="Martinez A.T."/>
            <person name="Vicuna R."/>
            <person name="Cullen D."/>
        </authorList>
    </citation>
    <scope>NUCLEOTIDE SEQUENCE [LARGE SCALE GENOMIC DNA]</scope>
    <source>
        <strain evidence="3 4">B</strain>
    </source>
</reference>
<feature type="compositionally biased region" description="Low complexity" evidence="1">
    <location>
        <begin position="640"/>
        <end position="653"/>
    </location>
</feature>
<feature type="compositionally biased region" description="Basic and acidic residues" evidence="1">
    <location>
        <begin position="118"/>
        <end position="128"/>
    </location>
</feature>
<evidence type="ECO:0000256" key="1">
    <source>
        <dbReference type="SAM" id="MobiDB-lite"/>
    </source>
</evidence>
<feature type="compositionally biased region" description="Polar residues" evidence="1">
    <location>
        <begin position="380"/>
        <end position="403"/>
    </location>
</feature>
<feature type="region of interest" description="Disordered" evidence="1">
    <location>
        <begin position="1"/>
        <end position="190"/>
    </location>
</feature>
<dbReference type="InterPro" id="IPR058933">
    <property type="entry name" value="YMC020W-like_ab_hydrolase"/>
</dbReference>
<feature type="compositionally biased region" description="Low complexity" evidence="1">
    <location>
        <begin position="453"/>
        <end position="466"/>
    </location>
</feature>
<dbReference type="Pfam" id="PF26147">
    <property type="entry name" value="AB_HYDROLASE_YMC0-YMC35"/>
    <property type="match status" value="2"/>
</dbReference>
<dbReference type="PANTHER" id="PTHR47349">
    <property type="entry name" value="CHROMOSOME 8, WHOLE GENOME SHOTGUN SEQUENCE"/>
    <property type="match status" value="1"/>
</dbReference>
<evidence type="ECO:0000259" key="2">
    <source>
        <dbReference type="Pfam" id="PF26147"/>
    </source>
</evidence>
<feature type="domain" description="YMC020W-like alpha/beta hydrolase" evidence="2">
    <location>
        <begin position="829"/>
        <end position="947"/>
    </location>
</feature>
<dbReference type="AlphaFoldDB" id="M2QKP5"/>
<feature type="compositionally biased region" description="Polar residues" evidence="1">
    <location>
        <begin position="270"/>
        <end position="281"/>
    </location>
</feature>
<proteinExistence type="predicted"/>
<feature type="compositionally biased region" description="Basic and acidic residues" evidence="1">
    <location>
        <begin position="546"/>
        <end position="565"/>
    </location>
</feature>
<dbReference type="InterPro" id="IPR058934">
    <property type="entry name" value="YMC020W-like"/>
</dbReference>
<feature type="region of interest" description="Disordered" evidence="1">
    <location>
        <begin position="207"/>
        <end position="601"/>
    </location>
</feature>
<name>M2QKP5_CERS8</name>
<feature type="region of interest" description="Disordered" evidence="1">
    <location>
        <begin position="619"/>
        <end position="745"/>
    </location>
</feature>
<dbReference type="OrthoDB" id="5598028at2759"/>
<feature type="compositionally biased region" description="Basic and acidic residues" evidence="1">
    <location>
        <begin position="307"/>
        <end position="318"/>
    </location>
</feature>
<gene>
    <name evidence="3" type="ORF">CERSUDRAFT_99092</name>
</gene>
<feature type="compositionally biased region" description="Low complexity" evidence="1">
    <location>
        <begin position="711"/>
        <end position="729"/>
    </location>
</feature>
<feature type="compositionally biased region" description="Basic and acidic residues" evidence="1">
    <location>
        <begin position="355"/>
        <end position="366"/>
    </location>
</feature>
<protein>
    <recommendedName>
        <fullName evidence="2">YMC020W-like alpha/beta hydrolase domain-containing protein</fullName>
    </recommendedName>
</protein>
<feature type="compositionally biased region" description="Basic and acidic residues" evidence="1">
    <location>
        <begin position="64"/>
        <end position="74"/>
    </location>
</feature>
<evidence type="ECO:0000313" key="3">
    <source>
        <dbReference type="EMBL" id="EMD32715.1"/>
    </source>
</evidence>
<feature type="compositionally biased region" description="Polar residues" evidence="1">
    <location>
        <begin position="692"/>
        <end position="702"/>
    </location>
</feature>
<sequence>MSSRRSSSQTSAPRWSTLAKAKKQDPATSVSKVFAKPQQGSRLRSAIDQLPAAVLDDAASIRSTSERKRERRASEGSSMNESTVVGEPGEEARKRARVGAVSPEDEVAATPVGVSTEDVTKGENDGRPVIHLQPMIDAPTMIDPPPNTALTQLEPTTSTVQSPPIPFPKSPAQSPAQDAQLTAPRSSWLGSWSRAMALERLLKSDEGTADAKLQASSSSSYSHGEITIRVQPGSPVTEQSAADLTGRGRAESAPPMRRGQDRPTVPDTPLPQSDSLNSMSSIDEEVPPPKLTVSGTQSPPSALAVVRSDEGMTCERKPSVSSLNPSTSRFSLRLPLLGKSTLSSSSGARSVSSEETEKREDEDSTRLAESPENSPEPVTDSPQAPQESTQPSTSGHRPTSSTWWDYVPGWSNQQPESGPVGPRPSNEGAATDAGDSSPDSASQRPLVPSAVQSPGSATPTATTTAPAPSPAPEPAPLGRKTSEGSPKARQTQAASEQKPASLFSADTAKSQGSVWYSPWAWYSPAPKPSSETATAAESQPVDDEEQPAKTESELVKERALARDESPPAPDPAAELEPAKPEPTPTSESRNPIEETVTTHRSGWMSFFVSRAMAYKAITDEATERDENGLEVMHIDDDEPAPQAVQAPVIALPADKQVPTNKQVPVPERQPSPAPSTNSQSVPPKREPKKSNGPVSTPPTTSESIKRDVRQANARSPSPAPSKASGVSSPTAPRPQPPNLILPTWEDTFRYPPRSYVAPPPKKAEKTKLSKTLSFVSGVLFHKDEAVQGTGKGKERAQEPEFLRFGQDLPKALDVLEEQLHPYIVNGGCRVVVIGVAGWMPGPVTRAVAGGLPSSSSKFVNMTVQALEQFEQEYGFRFKKITKIPLEGDGTIERKVAKVHDHLLSDEDWMEDLHAADVIIIATHSQGSIISTHLVDRLIADGHILTARSVDSLRKTATAIATGTRPIVPPSQAQKVCFLALCGIHLGPLRYLRTSSLLQPYIQYFENAAARELFEFQNTETQSSKDYVEALKNLVSHGAKMVYVASLNDQVVPIYSGLFTAASHPRILRALYIDGDAYHSSDFLSNLLVLLIRIKNAGLSDSGLLAHLSEATAGTLSGVGHSTAYEEPATFSLAVKYFFLSNDGDCSDKELVVDSFNAVNEQNDYEIPWALRDVIADERVAHLFAREFAQLRDAFDEWQPKTSILREVKRKLQPIQRLSSIIASSNHGHSPGSLSKL</sequence>
<organism evidence="3 4">
    <name type="scientific">Ceriporiopsis subvermispora (strain B)</name>
    <name type="common">White-rot fungus</name>
    <name type="synonym">Gelatoporia subvermispora</name>
    <dbReference type="NCBI Taxonomy" id="914234"/>
    <lineage>
        <taxon>Eukaryota</taxon>
        <taxon>Fungi</taxon>
        <taxon>Dikarya</taxon>
        <taxon>Basidiomycota</taxon>
        <taxon>Agaricomycotina</taxon>
        <taxon>Agaricomycetes</taxon>
        <taxon>Polyporales</taxon>
        <taxon>Gelatoporiaceae</taxon>
        <taxon>Gelatoporia</taxon>
    </lineage>
</organism>